<protein>
    <submittedName>
        <fullName evidence="2">Uncharacterized protein</fullName>
    </submittedName>
</protein>
<gene>
    <name evidence="2" type="ORF">HanXRQr2_Chr09g0409851</name>
</gene>
<evidence type="ECO:0000256" key="1">
    <source>
        <dbReference type="SAM" id="SignalP"/>
    </source>
</evidence>
<feature type="signal peptide" evidence="1">
    <location>
        <begin position="1"/>
        <end position="23"/>
    </location>
</feature>
<dbReference type="Gramene" id="mRNA:HanXRQr2_Chr09g0409851">
    <property type="protein sequence ID" value="mRNA:HanXRQr2_Chr09g0409851"/>
    <property type="gene ID" value="HanXRQr2_Chr09g0409851"/>
</dbReference>
<accession>A0A9K3IAS8</accession>
<name>A0A9K3IAS8_HELAN</name>
<comment type="caution">
    <text evidence="2">The sequence shown here is derived from an EMBL/GenBank/DDBJ whole genome shotgun (WGS) entry which is preliminary data.</text>
</comment>
<proteinExistence type="predicted"/>
<feature type="chain" id="PRO_5039933613" evidence="1">
    <location>
        <begin position="24"/>
        <end position="51"/>
    </location>
</feature>
<reference evidence="2" key="1">
    <citation type="journal article" date="2017" name="Nature">
        <title>The sunflower genome provides insights into oil metabolism, flowering and Asterid evolution.</title>
        <authorList>
            <person name="Badouin H."/>
            <person name="Gouzy J."/>
            <person name="Grassa C.J."/>
            <person name="Murat F."/>
            <person name="Staton S.E."/>
            <person name="Cottret L."/>
            <person name="Lelandais-Briere C."/>
            <person name="Owens G.L."/>
            <person name="Carrere S."/>
            <person name="Mayjonade B."/>
            <person name="Legrand L."/>
            <person name="Gill N."/>
            <person name="Kane N.C."/>
            <person name="Bowers J.E."/>
            <person name="Hubner S."/>
            <person name="Bellec A."/>
            <person name="Berard A."/>
            <person name="Berges H."/>
            <person name="Blanchet N."/>
            <person name="Boniface M.C."/>
            <person name="Brunel D."/>
            <person name="Catrice O."/>
            <person name="Chaidir N."/>
            <person name="Claudel C."/>
            <person name="Donnadieu C."/>
            <person name="Faraut T."/>
            <person name="Fievet G."/>
            <person name="Helmstetter N."/>
            <person name="King M."/>
            <person name="Knapp S.J."/>
            <person name="Lai Z."/>
            <person name="Le Paslier M.C."/>
            <person name="Lippi Y."/>
            <person name="Lorenzon L."/>
            <person name="Mandel J.R."/>
            <person name="Marage G."/>
            <person name="Marchand G."/>
            <person name="Marquand E."/>
            <person name="Bret-Mestries E."/>
            <person name="Morien E."/>
            <person name="Nambeesan S."/>
            <person name="Nguyen T."/>
            <person name="Pegot-Espagnet P."/>
            <person name="Pouilly N."/>
            <person name="Raftis F."/>
            <person name="Sallet E."/>
            <person name="Schiex T."/>
            <person name="Thomas J."/>
            <person name="Vandecasteele C."/>
            <person name="Vares D."/>
            <person name="Vear F."/>
            <person name="Vautrin S."/>
            <person name="Crespi M."/>
            <person name="Mangin B."/>
            <person name="Burke J.M."/>
            <person name="Salse J."/>
            <person name="Munos S."/>
            <person name="Vincourt P."/>
            <person name="Rieseberg L.H."/>
            <person name="Langlade N.B."/>
        </authorList>
    </citation>
    <scope>NUCLEOTIDE SEQUENCE</scope>
    <source>
        <tissue evidence="2">Leaves</tissue>
    </source>
</reference>
<evidence type="ECO:0000313" key="3">
    <source>
        <dbReference type="Proteomes" id="UP000215914"/>
    </source>
</evidence>
<dbReference type="EMBL" id="MNCJ02000324">
    <property type="protein sequence ID" value="KAF5792779.1"/>
    <property type="molecule type" value="Genomic_DNA"/>
</dbReference>
<dbReference type="Proteomes" id="UP000215914">
    <property type="component" value="Unassembled WGS sequence"/>
</dbReference>
<evidence type="ECO:0000313" key="2">
    <source>
        <dbReference type="EMBL" id="KAF5792779.1"/>
    </source>
</evidence>
<keyword evidence="1" id="KW-0732">Signal</keyword>
<dbReference type="AlphaFoldDB" id="A0A9K3IAS8"/>
<reference evidence="2" key="2">
    <citation type="submission" date="2020-06" db="EMBL/GenBank/DDBJ databases">
        <title>Helianthus annuus Genome sequencing and assembly Release 2.</title>
        <authorList>
            <person name="Gouzy J."/>
            <person name="Langlade N."/>
            <person name="Munos S."/>
        </authorList>
    </citation>
    <scope>NUCLEOTIDE SEQUENCE</scope>
    <source>
        <tissue evidence="2">Leaves</tissue>
    </source>
</reference>
<keyword evidence="3" id="KW-1185">Reference proteome</keyword>
<sequence length="51" mass="5681">MSVGLVYICFQLLFISNIRMVYVNQFPVQGLIQNYNRARGLTGSSLSIPTG</sequence>
<organism evidence="2 3">
    <name type="scientific">Helianthus annuus</name>
    <name type="common">Common sunflower</name>
    <dbReference type="NCBI Taxonomy" id="4232"/>
    <lineage>
        <taxon>Eukaryota</taxon>
        <taxon>Viridiplantae</taxon>
        <taxon>Streptophyta</taxon>
        <taxon>Embryophyta</taxon>
        <taxon>Tracheophyta</taxon>
        <taxon>Spermatophyta</taxon>
        <taxon>Magnoliopsida</taxon>
        <taxon>eudicotyledons</taxon>
        <taxon>Gunneridae</taxon>
        <taxon>Pentapetalae</taxon>
        <taxon>asterids</taxon>
        <taxon>campanulids</taxon>
        <taxon>Asterales</taxon>
        <taxon>Asteraceae</taxon>
        <taxon>Asteroideae</taxon>
        <taxon>Heliantheae alliance</taxon>
        <taxon>Heliantheae</taxon>
        <taxon>Helianthus</taxon>
    </lineage>
</organism>